<organism evidence="4 5">
    <name type="scientific">Stygiobacter electus</name>
    <dbReference type="NCBI Taxonomy" id="3032292"/>
    <lineage>
        <taxon>Bacteria</taxon>
        <taxon>Pseudomonadati</taxon>
        <taxon>Ignavibacteriota</taxon>
        <taxon>Ignavibacteria</taxon>
        <taxon>Ignavibacteriales</taxon>
        <taxon>Melioribacteraceae</taxon>
        <taxon>Stygiobacter</taxon>
    </lineage>
</organism>
<sequence>MKLKLTFIVLFLPIIIFSQTTFSTNPQYPVQTDKITITFDVKNATHQNKIAGYTGKVYAHTGVTLKIGNGTQQRWQNVIGNWGDNNVQPELTRISTDVYQITINNPRNFYKVTDSNTKITELCFVIRSSDGTKQTEDIFVPIYFSGLNISFDQPKINVQYNDPMRSPYFVKTNDTINISVSVTEVGTKLKTAKLYVNGIEKSQTSTNQLTYKYIANNFPSGKNEIKVVAIDTLDMKDSSTIALMKNPEIKNLPLPTGNDFGINYQASPTEVILALYAPQKKFIYVIGDFNDWKVDTTYFLNRYEVRPDSVIWWIKLTNLSPAREYSFQYFIDGEIRVADPYTDKILDPNNDRYISTSTYPNLKTYPDGLTSEIVSVFQTAQNSYNWKTTNFTRPSKEKLVVYELLVRDFTNAHTFKAIRDSISYFKKLGINAIELMPINEFEGNNSWGYNPSFYFAVDKYYGPKYELKALIDECHANGIAVLMDIVLNHAYGSNPMVRMYFEKTTGKPASNNPWFNQQSNFANPDAQWGYDFNHESKATQYFVDRVIKYWLTEYKFDGFRFDFTKGFGNNYKPMSDPWGSNYDADRIRLLKRMVSKAWSYDPTSIMIFEHLAVNSEEKELADYGILLWGNMNYNYSEAAMGYNDSGKSNIEGVSYLNRGWTKPNLVAYMESHDEERLMYKNLTYGNSLGTYNVKNLETALQRMKTVGAFFFTVPGPKMIWQFGELGYDYSIDYNGRLGTKPVRWDYLNNLSRLKLFKTWAALIKLKTDYPAFSSNDFKMSATGYLKRMWINHSTMNVVVVANYGLFKDTMIPEFQNAGKWYDYFSGSEINISNKDTLISLEPGEFKIFTTQKLPTPESGITTKIEMENSLPNEFVLEQNYPNPFNPSTILKYSLPESGYVTLKVYDILGREVANLVNEYQKPGTYSTEFRAQSSELSSGVYFYRLNYNGQTLTRKMILAK</sequence>
<keyword evidence="4" id="KW-0378">Hydrolase</keyword>
<dbReference type="Gene3D" id="3.20.20.80">
    <property type="entry name" value="Glycosidases"/>
    <property type="match status" value="1"/>
</dbReference>
<dbReference type="GO" id="GO:0016787">
    <property type="term" value="F:hydrolase activity"/>
    <property type="evidence" value="ECO:0007669"/>
    <property type="project" value="UniProtKB-KW"/>
</dbReference>
<feature type="domain" description="Glycosyl hydrolase family 13 catalytic" evidence="3">
    <location>
        <begin position="403"/>
        <end position="754"/>
    </location>
</feature>
<evidence type="ECO:0000256" key="2">
    <source>
        <dbReference type="SAM" id="SignalP"/>
    </source>
</evidence>
<comment type="similarity">
    <text evidence="1">Belongs to the glycosyl hydrolase 13 family.</text>
</comment>
<feature type="chain" id="PRO_5042213280" evidence="2">
    <location>
        <begin position="24"/>
        <end position="960"/>
    </location>
</feature>
<dbReference type="SUPFAM" id="SSF81296">
    <property type="entry name" value="E set domains"/>
    <property type="match status" value="1"/>
</dbReference>
<dbReference type="PANTHER" id="PTHR43002">
    <property type="entry name" value="GLYCOGEN DEBRANCHING ENZYME"/>
    <property type="match status" value="1"/>
</dbReference>
<accession>A0AAE3P498</accession>
<dbReference type="GO" id="GO:0005975">
    <property type="term" value="P:carbohydrate metabolic process"/>
    <property type="evidence" value="ECO:0007669"/>
    <property type="project" value="InterPro"/>
</dbReference>
<feature type="signal peptide" evidence="2">
    <location>
        <begin position="1"/>
        <end position="23"/>
    </location>
</feature>
<dbReference type="SMART" id="SM00642">
    <property type="entry name" value="Aamy"/>
    <property type="match status" value="1"/>
</dbReference>
<name>A0AAE3P498_9BACT</name>
<comment type="caution">
    <text evidence="4">The sequence shown here is derived from an EMBL/GenBank/DDBJ whole genome shotgun (WGS) entry which is preliminary data.</text>
</comment>
<dbReference type="Gene3D" id="2.60.40.10">
    <property type="entry name" value="Immunoglobulins"/>
    <property type="match status" value="1"/>
</dbReference>
<dbReference type="SUPFAM" id="SSF51445">
    <property type="entry name" value="(Trans)glycosidases"/>
    <property type="match status" value="1"/>
</dbReference>
<dbReference type="NCBIfam" id="TIGR04183">
    <property type="entry name" value="Por_Secre_tail"/>
    <property type="match status" value="1"/>
</dbReference>
<dbReference type="RefSeq" id="WP_321536411.1">
    <property type="nucleotide sequence ID" value="NZ_JARGDL010000016.1"/>
</dbReference>
<dbReference type="Gene3D" id="2.60.40.4070">
    <property type="match status" value="1"/>
</dbReference>
<dbReference type="InterPro" id="IPR026444">
    <property type="entry name" value="Secre_tail"/>
</dbReference>
<protein>
    <submittedName>
        <fullName evidence="4">Alpha-amylase family glycosyl hydrolase</fullName>
    </submittedName>
</protein>
<evidence type="ECO:0000256" key="1">
    <source>
        <dbReference type="ARBA" id="ARBA00008061"/>
    </source>
</evidence>
<evidence type="ECO:0000313" key="5">
    <source>
        <dbReference type="Proteomes" id="UP001221302"/>
    </source>
</evidence>
<dbReference type="InterPro" id="IPR006047">
    <property type="entry name" value="GH13_cat_dom"/>
</dbReference>
<reference evidence="4" key="1">
    <citation type="submission" date="2023-03" db="EMBL/GenBank/DDBJ databases">
        <title>Stygiobacter electus gen. nov., sp. nov., facultatively anaerobic thermotolerant bacterium of the class Ignavibacteria from a well of Yessentuki mineral water deposit.</title>
        <authorList>
            <person name="Podosokorskaya O.A."/>
            <person name="Elcheninov A.G."/>
            <person name="Petrova N.F."/>
            <person name="Zavarzina D.G."/>
            <person name="Kublanov I.V."/>
            <person name="Merkel A.Y."/>
        </authorList>
    </citation>
    <scope>NUCLEOTIDE SEQUENCE</scope>
    <source>
        <strain evidence="4">09-Me</strain>
    </source>
</reference>
<dbReference type="InterPro" id="IPR013783">
    <property type="entry name" value="Ig-like_fold"/>
</dbReference>
<dbReference type="InterPro" id="IPR017853">
    <property type="entry name" value="GH"/>
</dbReference>
<dbReference type="AlphaFoldDB" id="A0AAE3P498"/>
<keyword evidence="2" id="KW-0732">Signal</keyword>
<evidence type="ECO:0000259" key="3">
    <source>
        <dbReference type="SMART" id="SM00642"/>
    </source>
</evidence>
<dbReference type="Proteomes" id="UP001221302">
    <property type="component" value="Unassembled WGS sequence"/>
</dbReference>
<evidence type="ECO:0000313" key="4">
    <source>
        <dbReference type="EMBL" id="MDF1612640.1"/>
    </source>
</evidence>
<dbReference type="Pfam" id="PF18962">
    <property type="entry name" value="Por_Secre_tail"/>
    <property type="match status" value="1"/>
</dbReference>
<dbReference type="InterPro" id="IPR014756">
    <property type="entry name" value="Ig_E-set"/>
</dbReference>
<proteinExistence type="inferred from homology"/>
<keyword evidence="5" id="KW-1185">Reference proteome</keyword>
<dbReference type="EMBL" id="JARGDL010000016">
    <property type="protein sequence ID" value="MDF1612640.1"/>
    <property type="molecule type" value="Genomic_DNA"/>
</dbReference>
<dbReference type="CDD" id="cd11350">
    <property type="entry name" value="AmyAc_4"/>
    <property type="match status" value="1"/>
</dbReference>
<gene>
    <name evidence="4" type="ORF">P0M35_10800</name>
</gene>
<dbReference type="Pfam" id="PF00128">
    <property type="entry name" value="Alpha-amylase"/>
    <property type="match status" value="1"/>
</dbReference>